<feature type="compositionally biased region" description="Basic and acidic residues" evidence="5">
    <location>
        <begin position="540"/>
        <end position="589"/>
    </location>
</feature>
<dbReference type="SUPFAM" id="SSF56112">
    <property type="entry name" value="Protein kinase-like (PK-like)"/>
    <property type="match status" value="1"/>
</dbReference>
<evidence type="ECO:0000256" key="1">
    <source>
        <dbReference type="ARBA" id="ARBA00022679"/>
    </source>
</evidence>
<reference evidence="7" key="1">
    <citation type="submission" date="2019-10" db="EMBL/GenBank/DDBJ databases">
        <authorList>
            <consortium name="DOE Joint Genome Institute"/>
            <person name="Kuo A."/>
            <person name="Miyauchi S."/>
            <person name="Kiss E."/>
            <person name="Drula E."/>
            <person name="Kohler A."/>
            <person name="Sanchez-Garcia M."/>
            <person name="Andreopoulos B."/>
            <person name="Barry K.W."/>
            <person name="Bonito G."/>
            <person name="Buee M."/>
            <person name="Carver A."/>
            <person name="Chen C."/>
            <person name="Cichocki N."/>
            <person name="Clum A."/>
            <person name="Culley D."/>
            <person name="Crous P.W."/>
            <person name="Fauchery L."/>
            <person name="Girlanda M."/>
            <person name="Hayes R."/>
            <person name="Keri Z."/>
            <person name="LaButti K."/>
            <person name="Lipzen A."/>
            <person name="Lombard V."/>
            <person name="Magnuson J."/>
            <person name="Maillard F."/>
            <person name="Morin E."/>
            <person name="Murat C."/>
            <person name="Nolan M."/>
            <person name="Ohm R."/>
            <person name="Pangilinan J."/>
            <person name="Pereira M."/>
            <person name="Perotto S."/>
            <person name="Peter M."/>
            <person name="Riley R."/>
            <person name="Sitrit Y."/>
            <person name="Stielow B."/>
            <person name="Szollosi G."/>
            <person name="Zifcakova L."/>
            <person name="Stursova M."/>
            <person name="Spatafora J.W."/>
            <person name="Tedersoo L."/>
            <person name="Vaario L.-M."/>
            <person name="Yamada A."/>
            <person name="Yan M."/>
            <person name="Wang P."/>
            <person name="Xu J."/>
            <person name="Bruns T."/>
            <person name="Baldrian P."/>
            <person name="Vilgalys R."/>
            <person name="Henrissat B."/>
            <person name="Grigoriev I.V."/>
            <person name="Hibbett D."/>
            <person name="Nagy L.G."/>
            <person name="Martin F.M."/>
        </authorList>
    </citation>
    <scope>NUCLEOTIDE SEQUENCE</scope>
    <source>
        <strain evidence="7">BED1</strain>
    </source>
</reference>
<feature type="region of interest" description="Disordered" evidence="5">
    <location>
        <begin position="449"/>
        <end position="606"/>
    </location>
</feature>
<dbReference type="InterPro" id="IPR051681">
    <property type="entry name" value="Ser/Thr_Kinases-Pseudokinases"/>
</dbReference>
<dbReference type="Gene3D" id="1.10.510.10">
    <property type="entry name" value="Transferase(Phosphotransferase) domain 1"/>
    <property type="match status" value="1"/>
</dbReference>
<keyword evidence="8" id="KW-1185">Reference proteome</keyword>
<dbReference type="InterPro" id="IPR008266">
    <property type="entry name" value="Tyr_kinase_AS"/>
</dbReference>
<keyword evidence="2" id="KW-0547">Nucleotide-binding</keyword>
<dbReference type="GO" id="GO:0004674">
    <property type="term" value="F:protein serine/threonine kinase activity"/>
    <property type="evidence" value="ECO:0007669"/>
    <property type="project" value="TreeGrafter"/>
</dbReference>
<reference evidence="7" key="2">
    <citation type="journal article" date="2020" name="Nat. Commun.">
        <title>Large-scale genome sequencing of mycorrhizal fungi provides insights into the early evolution of symbiotic traits.</title>
        <authorList>
            <person name="Miyauchi S."/>
            <person name="Kiss E."/>
            <person name="Kuo A."/>
            <person name="Drula E."/>
            <person name="Kohler A."/>
            <person name="Sanchez-Garcia M."/>
            <person name="Morin E."/>
            <person name="Andreopoulos B."/>
            <person name="Barry K.W."/>
            <person name="Bonito G."/>
            <person name="Buee M."/>
            <person name="Carver A."/>
            <person name="Chen C."/>
            <person name="Cichocki N."/>
            <person name="Clum A."/>
            <person name="Culley D."/>
            <person name="Crous P.W."/>
            <person name="Fauchery L."/>
            <person name="Girlanda M."/>
            <person name="Hayes R.D."/>
            <person name="Keri Z."/>
            <person name="LaButti K."/>
            <person name="Lipzen A."/>
            <person name="Lombard V."/>
            <person name="Magnuson J."/>
            <person name="Maillard F."/>
            <person name="Murat C."/>
            <person name="Nolan M."/>
            <person name="Ohm R.A."/>
            <person name="Pangilinan J."/>
            <person name="Pereira M.F."/>
            <person name="Perotto S."/>
            <person name="Peter M."/>
            <person name="Pfister S."/>
            <person name="Riley R."/>
            <person name="Sitrit Y."/>
            <person name="Stielow J.B."/>
            <person name="Szollosi G."/>
            <person name="Zifcakova L."/>
            <person name="Stursova M."/>
            <person name="Spatafora J.W."/>
            <person name="Tedersoo L."/>
            <person name="Vaario L.M."/>
            <person name="Yamada A."/>
            <person name="Yan M."/>
            <person name="Wang P."/>
            <person name="Xu J."/>
            <person name="Bruns T."/>
            <person name="Baldrian P."/>
            <person name="Vilgalys R."/>
            <person name="Dunand C."/>
            <person name="Henrissat B."/>
            <person name="Grigoriev I.V."/>
            <person name="Hibbett D."/>
            <person name="Nagy L.G."/>
            <person name="Martin F.M."/>
        </authorList>
    </citation>
    <scope>NUCLEOTIDE SEQUENCE</scope>
    <source>
        <strain evidence="7">BED1</strain>
    </source>
</reference>
<dbReference type="GO" id="GO:0005524">
    <property type="term" value="F:ATP binding"/>
    <property type="evidence" value="ECO:0007669"/>
    <property type="project" value="UniProtKB-KW"/>
</dbReference>
<dbReference type="EMBL" id="WHUW01000018">
    <property type="protein sequence ID" value="KAF8437618.1"/>
    <property type="molecule type" value="Genomic_DNA"/>
</dbReference>
<dbReference type="Pfam" id="PF07714">
    <property type="entry name" value="PK_Tyr_Ser-Thr"/>
    <property type="match status" value="1"/>
</dbReference>
<keyword evidence="4" id="KW-0067">ATP-binding</keyword>
<organism evidence="7 8">
    <name type="scientific">Boletus edulis BED1</name>
    <dbReference type="NCBI Taxonomy" id="1328754"/>
    <lineage>
        <taxon>Eukaryota</taxon>
        <taxon>Fungi</taxon>
        <taxon>Dikarya</taxon>
        <taxon>Basidiomycota</taxon>
        <taxon>Agaricomycotina</taxon>
        <taxon>Agaricomycetes</taxon>
        <taxon>Agaricomycetidae</taxon>
        <taxon>Boletales</taxon>
        <taxon>Boletineae</taxon>
        <taxon>Boletaceae</taxon>
        <taxon>Boletoideae</taxon>
        <taxon>Boletus</taxon>
    </lineage>
</organism>
<dbReference type="PANTHER" id="PTHR44329:SF288">
    <property type="entry name" value="MITOGEN-ACTIVATED PROTEIN KINASE KINASE KINASE 20"/>
    <property type="match status" value="1"/>
</dbReference>
<evidence type="ECO:0000313" key="7">
    <source>
        <dbReference type="EMBL" id="KAF8437618.1"/>
    </source>
</evidence>
<feature type="compositionally biased region" description="Low complexity" evidence="5">
    <location>
        <begin position="477"/>
        <end position="490"/>
    </location>
</feature>
<evidence type="ECO:0000259" key="6">
    <source>
        <dbReference type="PROSITE" id="PS50011"/>
    </source>
</evidence>
<keyword evidence="3 7" id="KW-0418">Kinase</keyword>
<feature type="compositionally biased region" description="Low complexity" evidence="5">
    <location>
        <begin position="371"/>
        <end position="380"/>
    </location>
</feature>
<keyword evidence="1" id="KW-0808">Transferase</keyword>
<sequence length="606" mass="67885">MHISHRGRFPNDLTNQVTRDGRDPVASGGFADIYRGMLRLDNGQSIKVAIKAIKTYSGEDSKFSKKQKRLRREIKVWLDLRHDNVLPLLGTTMGFGQFPAMVCPWVENGALTSYLNDRHDSLSVIEILGLLNDVASGLQHLHSRFVVHGDLSGSNVLIHESGRACIADFGLSMLLTELGASTFATSFHARGTLRWTAPELLDLEVPEDDVDDDSPRVSATTQSDVYSFGSIMFQILSGKVPYHYYKREAQVLHAISKGKTPKRPSSALVTERRWMFIQRCWSAVDTLRPLSEKIVEFTGKELVGHRPREIVAPSPQVEDVDARPRARVLVESTAIRPHLRLHSLRQLRQRPGSMDSDSSVPEINVEPPSGPESTGSESPELVSPALLSPEAANQPLPQDDHVGRNLGPLTTESKTTRIRPFVTPGFDRSLPQLDSTRIPWVPSIPWRRGIIPLPSVRPTSTSNAKSSLKGDHRRVYSNPSSNPNLNPDPSRSQNGSSYVRTRTQNLSTSMGPTVPMGGTQEAVAYPAPPRVKYPAPPVRPEYKDSRDRDREWDKDRDRDRYRDREREKDREKGSARDPITRDWATRLNEDLTPPPAPLLRPIPLFH</sequence>
<feature type="compositionally biased region" description="Polar residues" evidence="5">
    <location>
        <begin position="457"/>
        <end position="466"/>
    </location>
</feature>
<feature type="region of interest" description="Disordered" evidence="5">
    <location>
        <begin position="1"/>
        <end position="21"/>
    </location>
</feature>
<dbReference type="Proteomes" id="UP001194468">
    <property type="component" value="Unassembled WGS sequence"/>
</dbReference>
<dbReference type="InterPro" id="IPR001245">
    <property type="entry name" value="Ser-Thr/Tyr_kinase_cat_dom"/>
</dbReference>
<accession>A0AAD4BRC6</accession>
<dbReference type="InterPro" id="IPR000719">
    <property type="entry name" value="Prot_kinase_dom"/>
</dbReference>
<comment type="caution">
    <text evidence="7">The sequence shown here is derived from an EMBL/GenBank/DDBJ whole genome shotgun (WGS) entry which is preliminary data.</text>
</comment>
<evidence type="ECO:0000256" key="5">
    <source>
        <dbReference type="SAM" id="MobiDB-lite"/>
    </source>
</evidence>
<evidence type="ECO:0000256" key="2">
    <source>
        <dbReference type="ARBA" id="ARBA00022741"/>
    </source>
</evidence>
<feature type="compositionally biased region" description="Polar residues" evidence="5">
    <location>
        <begin position="491"/>
        <end position="511"/>
    </location>
</feature>
<feature type="region of interest" description="Disordered" evidence="5">
    <location>
        <begin position="342"/>
        <end position="433"/>
    </location>
</feature>
<evidence type="ECO:0000256" key="3">
    <source>
        <dbReference type="ARBA" id="ARBA00022777"/>
    </source>
</evidence>
<dbReference type="PROSITE" id="PS00109">
    <property type="entry name" value="PROTEIN_KINASE_TYR"/>
    <property type="match status" value="1"/>
</dbReference>
<feature type="compositionally biased region" description="Pro residues" evidence="5">
    <location>
        <begin position="526"/>
        <end position="539"/>
    </location>
</feature>
<name>A0AAD4BRC6_BOLED</name>
<proteinExistence type="predicted"/>
<protein>
    <submittedName>
        <fullName evidence="7">Kinase-like domain-containing protein</fullName>
    </submittedName>
</protein>
<evidence type="ECO:0000256" key="4">
    <source>
        <dbReference type="ARBA" id="ARBA00022840"/>
    </source>
</evidence>
<dbReference type="AlphaFoldDB" id="A0AAD4BRC6"/>
<gene>
    <name evidence="7" type="ORF">L210DRAFT_3546536</name>
</gene>
<dbReference type="PROSITE" id="PS50011">
    <property type="entry name" value="PROTEIN_KINASE_DOM"/>
    <property type="match status" value="1"/>
</dbReference>
<dbReference type="PANTHER" id="PTHR44329">
    <property type="entry name" value="SERINE/THREONINE-PROTEIN KINASE TNNI3K-RELATED"/>
    <property type="match status" value="1"/>
</dbReference>
<feature type="domain" description="Protein kinase" evidence="6">
    <location>
        <begin position="19"/>
        <end position="303"/>
    </location>
</feature>
<dbReference type="InterPro" id="IPR011009">
    <property type="entry name" value="Kinase-like_dom_sf"/>
</dbReference>
<evidence type="ECO:0000313" key="8">
    <source>
        <dbReference type="Proteomes" id="UP001194468"/>
    </source>
</evidence>